<evidence type="ECO:0000256" key="2">
    <source>
        <dbReference type="ARBA" id="ARBA00008654"/>
    </source>
</evidence>
<comment type="similarity">
    <text evidence="2">Belongs to the gamma-BBH/TMLD family.</text>
</comment>
<proteinExistence type="evidence at transcript level"/>
<dbReference type="GO" id="GO:0045329">
    <property type="term" value="P:carnitine biosynthetic process"/>
    <property type="evidence" value="ECO:0007669"/>
    <property type="project" value="TreeGrafter"/>
</dbReference>
<dbReference type="EMBL" id="LR786492">
    <property type="protein sequence ID" value="CAB3261500.1"/>
    <property type="molecule type" value="mRNA"/>
</dbReference>
<comment type="cofactor">
    <cofactor evidence="1">
        <name>Fe(2+)</name>
        <dbReference type="ChEBI" id="CHEBI:29033"/>
    </cofactor>
</comment>
<dbReference type="Pfam" id="PF02668">
    <property type="entry name" value="TauD"/>
    <property type="match status" value="1"/>
</dbReference>
<dbReference type="AlphaFoldDB" id="A0A6F9DFW3"/>
<dbReference type="InterPro" id="IPR003819">
    <property type="entry name" value="TauD/TfdA-like"/>
</dbReference>
<dbReference type="GO" id="GO:0005739">
    <property type="term" value="C:mitochondrion"/>
    <property type="evidence" value="ECO:0007669"/>
    <property type="project" value="TreeGrafter"/>
</dbReference>
<accession>A0A6F9DFW3</accession>
<dbReference type="InterPro" id="IPR050411">
    <property type="entry name" value="AlphaKG_dependent_hydroxylases"/>
</dbReference>
<evidence type="ECO:0000256" key="5">
    <source>
        <dbReference type="ARBA" id="ARBA00023002"/>
    </source>
</evidence>
<dbReference type="PANTHER" id="PTHR10696">
    <property type="entry name" value="GAMMA-BUTYROBETAINE HYDROXYLASE-RELATED"/>
    <property type="match status" value="1"/>
</dbReference>
<dbReference type="Gene3D" id="3.60.130.10">
    <property type="entry name" value="Clavaminate synthase-like"/>
    <property type="match status" value="1"/>
</dbReference>
<protein>
    <submittedName>
        <fullName evidence="8">Uncharacterized protein LOC100177042</fullName>
    </submittedName>
</protein>
<keyword evidence="6" id="KW-0408">Iron</keyword>
<dbReference type="InterPro" id="IPR042098">
    <property type="entry name" value="TauD-like_sf"/>
</dbReference>
<keyword evidence="3" id="KW-0479">Metal-binding</keyword>
<keyword evidence="4" id="KW-0223">Dioxygenase</keyword>
<evidence type="ECO:0000256" key="4">
    <source>
        <dbReference type="ARBA" id="ARBA00022964"/>
    </source>
</evidence>
<dbReference type="GO" id="GO:0046872">
    <property type="term" value="F:metal ion binding"/>
    <property type="evidence" value="ECO:0007669"/>
    <property type="project" value="UniProtKB-KW"/>
</dbReference>
<keyword evidence="5" id="KW-0560">Oxidoreductase</keyword>
<evidence type="ECO:0000256" key="6">
    <source>
        <dbReference type="ARBA" id="ARBA00023004"/>
    </source>
</evidence>
<name>A0A6F9DFW3_9ASCI</name>
<evidence type="ECO:0000259" key="7">
    <source>
        <dbReference type="Pfam" id="PF02668"/>
    </source>
</evidence>
<evidence type="ECO:0000313" key="8">
    <source>
        <dbReference type="EMBL" id="CAB3261500.1"/>
    </source>
</evidence>
<organism evidence="8">
    <name type="scientific">Phallusia mammillata</name>
    <dbReference type="NCBI Taxonomy" id="59560"/>
    <lineage>
        <taxon>Eukaryota</taxon>
        <taxon>Metazoa</taxon>
        <taxon>Chordata</taxon>
        <taxon>Tunicata</taxon>
        <taxon>Ascidiacea</taxon>
        <taxon>Phlebobranchia</taxon>
        <taxon>Ascidiidae</taxon>
        <taxon>Phallusia</taxon>
    </lineage>
</organism>
<evidence type="ECO:0000256" key="3">
    <source>
        <dbReference type="ARBA" id="ARBA00022723"/>
    </source>
</evidence>
<evidence type="ECO:0000256" key="1">
    <source>
        <dbReference type="ARBA" id="ARBA00001954"/>
    </source>
</evidence>
<dbReference type="PANTHER" id="PTHR10696:SF25">
    <property type="entry name" value="OXIDOREDUCTASE AIM17-RELATED"/>
    <property type="match status" value="1"/>
</dbReference>
<dbReference type="SUPFAM" id="SSF51197">
    <property type="entry name" value="Clavaminate synthase-like"/>
    <property type="match status" value="1"/>
</dbReference>
<feature type="domain" description="TauD/TfdA-like" evidence="7">
    <location>
        <begin position="1"/>
        <end position="132"/>
    </location>
</feature>
<sequence length="164" mass="19229">MFHVIDILRKQSPDDFRVLSRVPVHFATIDYERQHPAHVIHRKPIISLDYDDRVVGFGWNPGLEDPLRVHEDDVEPFYRAYVKLQKLIEDPKNQLKFRLKSGDMLFFNNRRMLHSRDGYKTNGGVRHLQGCYLNSEDLRSKYMVLGRKLNRPVVAPKIGNCSSI</sequence>
<gene>
    <name evidence="8" type="primary">LOC100177042</name>
</gene>
<dbReference type="GO" id="GO:0051213">
    <property type="term" value="F:dioxygenase activity"/>
    <property type="evidence" value="ECO:0007669"/>
    <property type="project" value="UniProtKB-KW"/>
</dbReference>
<reference evidence="8" key="1">
    <citation type="submission" date="2020-04" db="EMBL/GenBank/DDBJ databases">
        <authorList>
            <person name="Neveu A P."/>
        </authorList>
    </citation>
    <scope>NUCLEOTIDE SEQUENCE</scope>
    <source>
        <tissue evidence="8">Whole embryo</tissue>
    </source>
</reference>